<accession>A0AAI9L5B9</accession>
<evidence type="ECO:0000313" key="4">
    <source>
        <dbReference type="Proteomes" id="UP001165145"/>
    </source>
</evidence>
<proteinExistence type="predicted"/>
<organism evidence="2 4">
    <name type="scientific">Pectobacterium carotovorum subsp. carotovorum</name>
    <name type="common">Erwinia carotovora subsp. carotovora</name>
    <dbReference type="NCBI Taxonomy" id="555"/>
    <lineage>
        <taxon>Bacteria</taxon>
        <taxon>Pseudomonadati</taxon>
        <taxon>Pseudomonadota</taxon>
        <taxon>Gammaproteobacteria</taxon>
        <taxon>Enterobacterales</taxon>
        <taxon>Pectobacteriaceae</taxon>
        <taxon>Pectobacterium</taxon>
    </lineage>
</organism>
<gene>
    <name evidence="2" type="ORF">Pcaca03_41440</name>
    <name evidence="1" type="ORF">SOASR016_41620</name>
</gene>
<dbReference type="Proteomes" id="UP001058167">
    <property type="component" value="Unassembled WGS sequence"/>
</dbReference>
<keyword evidence="3" id="KW-1185">Reference proteome</keyword>
<comment type="caution">
    <text evidence="2">The sequence shown here is derived from an EMBL/GenBank/DDBJ whole genome shotgun (WGS) entry which is preliminary data.</text>
</comment>
<evidence type="ECO:0000313" key="2">
    <source>
        <dbReference type="EMBL" id="GLV71700.1"/>
    </source>
</evidence>
<protein>
    <submittedName>
        <fullName evidence="2">Uncharacterized protein</fullName>
    </submittedName>
</protein>
<dbReference type="AlphaFoldDB" id="A0AAI9L5B9"/>
<reference evidence="1" key="1">
    <citation type="submission" date="2022-06" db="EMBL/GenBank/DDBJ databases">
        <title>Draft genome sequences of Pectobacterium carotovorum subsp. carotovorum str. NBRC12380.</title>
        <authorList>
            <person name="Wakabayashi Y."/>
            <person name="Kojima K."/>
        </authorList>
    </citation>
    <scope>NUCLEOTIDE SEQUENCE</scope>
    <source>
        <strain evidence="1">NBRC 12380</strain>
    </source>
</reference>
<evidence type="ECO:0000313" key="3">
    <source>
        <dbReference type="Proteomes" id="UP001058167"/>
    </source>
</evidence>
<sequence>MEYWPRAPCPICSTEVKLGGKSMDKTSVCMIGMAVPNVEKNIASDVVFYDATFVCFSKKTMY</sequence>
<dbReference type="Proteomes" id="UP001165145">
    <property type="component" value="Unassembled WGS sequence"/>
</dbReference>
<dbReference type="EMBL" id="BSRL01000014">
    <property type="protein sequence ID" value="GLV71700.1"/>
    <property type="molecule type" value="Genomic_DNA"/>
</dbReference>
<name>A0AAI9L5B9_PECCC</name>
<evidence type="ECO:0000313" key="1">
    <source>
        <dbReference type="EMBL" id="GKX49410.1"/>
    </source>
</evidence>
<dbReference type="EMBL" id="BRLF01000015">
    <property type="protein sequence ID" value="GKX49410.1"/>
    <property type="molecule type" value="Genomic_DNA"/>
</dbReference>
<reference evidence="2" key="2">
    <citation type="submission" date="2023-02" db="EMBL/GenBank/DDBJ databases">
        <title>Pectobacterium carotovorum subsp. carotovorum NBRC 12380.</title>
        <authorList>
            <person name="Ichikawa N."/>
            <person name="Sato H."/>
            <person name="Tonouchi N."/>
        </authorList>
    </citation>
    <scope>NUCLEOTIDE SEQUENCE</scope>
    <source>
        <strain evidence="2">NBRC 12380</strain>
    </source>
</reference>